<dbReference type="InterPro" id="IPR043502">
    <property type="entry name" value="DNA/RNA_pol_sf"/>
</dbReference>
<dbReference type="Gene3D" id="3.90.550.50">
    <property type="match status" value="1"/>
</dbReference>
<name>A0ABQ8T7W5_PERAM</name>
<organism evidence="11 12">
    <name type="scientific">Periplaneta americana</name>
    <name type="common">American cockroach</name>
    <name type="synonym">Blatta americana</name>
    <dbReference type="NCBI Taxonomy" id="6978"/>
    <lineage>
        <taxon>Eukaryota</taxon>
        <taxon>Metazoa</taxon>
        <taxon>Ecdysozoa</taxon>
        <taxon>Arthropoda</taxon>
        <taxon>Hexapoda</taxon>
        <taxon>Insecta</taxon>
        <taxon>Pterygota</taxon>
        <taxon>Neoptera</taxon>
        <taxon>Polyneoptera</taxon>
        <taxon>Dictyoptera</taxon>
        <taxon>Blattodea</taxon>
        <taxon>Blattoidea</taxon>
        <taxon>Blattidae</taxon>
        <taxon>Blattinae</taxon>
        <taxon>Periplaneta</taxon>
    </lineage>
</organism>
<evidence type="ECO:0000256" key="10">
    <source>
        <dbReference type="RuleBase" id="RU363063"/>
    </source>
</evidence>
<evidence type="ECO:0000256" key="8">
    <source>
        <dbReference type="ARBA" id="ARBA00023034"/>
    </source>
</evidence>
<comment type="similarity">
    <text evidence="2 10">Belongs to the glycosyltransferase 31 family.</text>
</comment>
<evidence type="ECO:0000256" key="1">
    <source>
        <dbReference type="ARBA" id="ARBA00004323"/>
    </source>
</evidence>
<sequence>MNDSSVDDSEEEDSCVFITEYAIRKVQDNRQGLELNGLHQLLVYADDVNILGENTQTIRENTEILFEASRAIGLEVNPEKTKWRNVLNKMGVKFLSRLKIKYAIASVLLITTLQYFGAFTHIFEVDFYTSFNYPLEGDIQKYVLQLRNMEVPDVAPINTYNYTFISSCDKKCRETDHSGKLRLVYIVKSAVKHFDRRIAIRNSWGFEKRFSDVPIRTVFLLGIDPENIDLQADVEKEQQKYGDIVQAGFIDSYFNNTIKTVMGFKWAVTFCPNSKFYMFSDDDMYVSTKNALRFIRNPTQYPEYLETPVIALKRMKRVQYSQEIISVKIAPSNSSGERKLQQFLDFELPDDARLFSGYVFVSAPHRHRSSKWHVSLAEYPYHMWPPYVTAGAYVLSREALFDMYYTSMYTKHFRFDDIFLGIVAKKANIEPFHCTQFHYYKKEYNIFSYRHVVASHGYDDPNELLKVWNEQRSAGNA</sequence>
<comment type="caution">
    <text evidence="11">The sequence shown here is derived from an EMBL/GenBank/DDBJ whole genome shotgun (WGS) entry which is preliminary data.</text>
</comment>
<keyword evidence="8 10" id="KW-0333">Golgi apparatus</keyword>
<dbReference type="PANTHER" id="PTHR11214:SF349">
    <property type="entry name" value="BETA-1,3-GALACTOSYLTRANSFERASE BRN"/>
    <property type="match status" value="1"/>
</dbReference>
<keyword evidence="9 10" id="KW-0472">Membrane</keyword>
<dbReference type="Pfam" id="PF01762">
    <property type="entry name" value="Galactosyl_T"/>
    <property type="match status" value="2"/>
</dbReference>
<proteinExistence type="inferred from homology"/>
<evidence type="ECO:0000256" key="2">
    <source>
        <dbReference type="ARBA" id="ARBA00008661"/>
    </source>
</evidence>
<evidence type="ECO:0000256" key="4">
    <source>
        <dbReference type="ARBA" id="ARBA00022679"/>
    </source>
</evidence>
<keyword evidence="6 10" id="KW-0735">Signal-anchor</keyword>
<evidence type="ECO:0000313" key="11">
    <source>
        <dbReference type="EMBL" id="KAJ4442176.1"/>
    </source>
</evidence>
<evidence type="ECO:0000256" key="6">
    <source>
        <dbReference type="ARBA" id="ARBA00022968"/>
    </source>
</evidence>
<keyword evidence="3 10" id="KW-0328">Glycosyltransferase</keyword>
<keyword evidence="5 10" id="KW-0812">Transmembrane</keyword>
<evidence type="ECO:0000256" key="5">
    <source>
        <dbReference type="ARBA" id="ARBA00022692"/>
    </source>
</evidence>
<reference evidence="11 12" key="1">
    <citation type="journal article" date="2022" name="Allergy">
        <title>Genome assembly and annotation of Periplaneta americana reveal a comprehensive cockroach allergen profile.</title>
        <authorList>
            <person name="Wang L."/>
            <person name="Xiong Q."/>
            <person name="Saelim N."/>
            <person name="Wang L."/>
            <person name="Nong W."/>
            <person name="Wan A.T."/>
            <person name="Shi M."/>
            <person name="Liu X."/>
            <person name="Cao Q."/>
            <person name="Hui J.H.L."/>
            <person name="Sookrung N."/>
            <person name="Leung T.F."/>
            <person name="Tungtrongchitr A."/>
            <person name="Tsui S.K.W."/>
        </authorList>
    </citation>
    <scope>NUCLEOTIDE SEQUENCE [LARGE SCALE GENOMIC DNA]</scope>
    <source>
        <strain evidence="11">PWHHKU_190912</strain>
    </source>
</reference>
<dbReference type="InterPro" id="IPR002659">
    <property type="entry name" value="Glyco_trans_31"/>
</dbReference>
<keyword evidence="7 10" id="KW-1133">Transmembrane helix</keyword>
<keyword evidence="12" id="KW-1185">Reference proteome</keyword>
<gene>
    <name evidence="11" type="ORF">ANN_12042</name>
</gene>
<comment type="subcellular location">
    <subcellularLocation>
        <location evidence="1 10">Golgi apparatus membrane</location>
        <topology evidence="1 10">Single-pass type II membrane protein</topology>
    </subcellularLocation>
</comment>
<protein>
    <recommendedName>
        <fullName evidence="10">Hexosyltransferase</fullName>
        <ecNumber evidence="10">2.4.1.-</ecNumber>
    </recommendedName>
</protein>
<keyword evidence="4" id="KW-0808">Transferase</keyword>
<evidence type="ECO:0000256" key="9">
    <source>
        <dbReference type="ARBA" id="ARBA00023136"/>
    </source>
</evidence>
<dbReference type="EMBL" id="JAJSOF020000015">
    <property type="protein sequence ID" value="KAJ4442176.1"/>
    <property type="molecule type" value="Genomic_DNA"/>
</dbReference>
<dbReference type="Proteomes" id="UP001148838">
    <property type="component" value="Unassembled WGS sequence"/>
</dbReference>
<feature type="transmembrane region" description="Helical" evidence="10">
    <location>
        <begin position="102"/>
        <end position="123"/>
    </location>
</feature>
<evidence type="ECO:0000256" key="3">
    <source>
        <dbReference type="ARBA" id="ARBA00022676"/>
    </source>
</evidence>
<accession>A0ABQ8T7W5</accession>
<evidence type="ECO:0000256" key="7">
    <source>
        <dbReference type="ARBA" id="ARBA00022989"/>
    </source>
</evidence>
<dbReference type="EC" id="2.4.1.-" evidence="10"/>
<dbReference type="PANTHER" id="PTHR11214">
    <property type="entry name" value="BETA-1,3-N-ACETYLGLUCOSAMINYLTRANSFERASE"/>
    <property type="match status" value="1"/>
</dbReference>
<evidence type="ECO:0000313" key="12">
    <source>
        <dbReference type="Proteomes" id="UP001148838"/>
    </source>
</evidence>
<dbReference type="SUPFAM" id="SSF56672">
    <property type="entry name" value="DNA/RNA polymerases"/>
    <property type="match status" value="1"/>
</dbReference>